<comment type="subcellular location">
    <subcellularLocation>
        <location evidence="1">Periplasm</location>
    </subcellularLocation>
</comment>
<feature type="signal peptide" evidence="5">
    <location>
        <begin position="1"/>
        <end position="26"/>
    </location>
</feature>
<keyword evidence="4 5" id="KW-0732">Signal</keyword>
<accession>A0A1Y6CFZ6</accession>
<dbReference type="AlphaFoldDB" id="A0A1Y6CFZ6"/>
<dbReference type="RefSeq" id="WP_085124928.1">
    <property type="nucleotide sequence ID" value="NZ_FWZX01000022.1"/>
</dbReference>
<evidence type="ECO:0000313" key="7">
    <source>
        <dbReference type="EMBL" id="SMF59444.1"/>
    </source>
</evidence>
<dbReference type="GO" id="GO:0030288">
    <property type="term" value="C:outer membrane-bounded periplasmic space"/>
    <property type="evidence" value="ECO:0007669"/>
    <property type="project" value="UniProtKB-ARBA"/>
</dbReference>
<evidence type="ECO:0000256" key="5">
    <source>
        <dbReference type="SAM" id="SignalP"/>
    </source>
</evidence>
<gene>
    <name evidence="7" type="ORF">SAMN05428998_12288</name>
</gene>
<dbReference type="GO" id="GO:0043190">
    <property type="term" value="C:ATP-binding cassette (ABC) transporter complex"/>
    <property type="evidence" value="ECO:0007669"/>
    <property type="project" value="InterPro"/>
</dbReference>
<evidence type="ECO:0000256" key="3">
    <source>
        <dbReference type="ARBA" id="ARBA00022448"/>
    </source>
</evidence>
<evidence type="ECO:0000313" key="8">
    <source>
        <dbReference type="Proteomes" id="UP000192917"/>
    </source>
</evidence>
<dbReference type="CDD" id="cd08512">
    <property type="entry name" value="PBP2_NikA_DppA_OppA_like_7"/>
    <property type="match status" value="1"/>
</dbReference>
<dbReference type="Gene3D" id="3.40.190.10">
    <property type="entry name" value="Periplasmic binding protein-like II"/>
    <property type="match status" value="1"/>
</dbReference>
<dbReference type="PANTHER" id="PTHR30290:SF9">
    <property type="entry name" value="OLIGOPEPTIDE-BINDING PROTEIN APPA"/>
    <property type="match status" value="1"/>
</dbReference>
<evidence type="ECO:0000259" key="6">
    <source>
        <dbReference type="Pfam" id="PF00496"/>
    </source>
</evidence>
<evidence type="ECO:0000256" key="2">
    <source>
        <dbReference type="ARBA" id="ARBA00005695"/>
    </source>
</evidence>
<dbReference type="InterPro" id="IPR000914">
    <property type="entry name" value="SBP_5_dom"/>
</dbReference>
<dbReference type="GO" id="GO:0015833">
    <property type="term" value="P:peptide transport"/>
    <property type="evidence" value="ECO:0007669"/>
    <property type="project" value="TreeGrafter"/>
</dbReference>
<dbReference type="STRING" id="560819.SAMN05428998_12288"/>
<proteinExistence type="inferred from homology"/>
<dbReference type="Pfam" id="PF00496">
    <property type="entry name" value="SBP_bac_5"/>
    <property type="match status" value="1"/>
</dbReference>
<keyword evidence="3" id="KW-0813">Transport</keyword>
<organism evidence="7 8">
    <name type="scientific">Tistlia consotensis USBA 355</name>
    <dbReference type="NCBI Taxonomy" id="560819"/>
    <lineage>
        <taxon>Bacteria</taxon>
        <taxon>Pseudomonadati</taxon>
        <taxon>Pseudomonadota</taxon>
        <taxon>Alphaproteobacteria</taxon>
        <taxon>Rhodospirillales</taxon>
        <taxon>Rhodovibrionaceae</taxon>
        <taxon>Tistlia</taxon>
    </lineage>
</organism>
<comment type="similarity">
    <text evidence="2">Belongs to the bacterial solute-binding protein 5 family.</text>
</comment>
<protein>
    <submittedName>
        <fullName evidence="7">Peptide/nickel transport system substrate-binding protein</fullName>
    </submittedName>
</protein>
<dbReference type="SUPFAM" id="SSF53850">
    <property type="entry name" value="Periplasmic binding protein-like II"/>
    <property type="match status" value="1"/>
</dbReference>
<feature type="domain" description="Solute-binding protein family 5" evidence="6">
    <location>
        <begin position="82"/>
        <end position="436"/>
    </location>
</feature>
<dbReference type="PANTHER" id="PTHR30290">
    <property type="entry name" value="PERIPLASMIC BINDING COMPONENT OF ABC TRANSPORTER"/>
    <property type="match status" value="1"/>
</dbReference>
<evidence type="ECO:0000256" key="4">
    <source>
        <dbReference type="ARBA" id="ARBA00022729"/>
    </source>
</evidence>
<sequence>MTRMLRSGGRLAAALALGTLVGATLAQPAPAFEKTSDGPVLVFGGRQPVPNLDPSQKYDWSTRMLQQSLYDALVKYEGDPAEIEPWLAKSWEKNGDATVWTFHLVDNAKFANGDPVDAAAVKFSFERTLKINKGPAWMLSSVLAPDGIAVVDPHTLRFTLKQPYAPFLAFLPWWYVMDPKEVMAHEKDGDLGQAWMTEHAAGSGPFKQGRWEQGTLYQLIAKNDYWKGWPHKTHPAGIIYKLMREASSQRAALIAGQADIVEGLSSEDFDVVGKMPGIAVEDHGGMTTFGIKFNTQVGPTADLNLRKAIAYAFDYKALLQIYNGAAKLEDSPFPPAIKGHVTLPDMPRQDLAKAKEYLAKSAYAKGGIELEYVYVQGLEEERKIGLVLIDNLKPLGITVKLVPLTWPNMTARAEKVETAPAMIAIFATPVATDPDAVAFQYHKASWGKYYGSHYLKDPELDALIEKARATADWDKRAPLYLEIQKRILADQPEVFGMLANRRWARRDWVEGFKFSPVNFTGETDLYQLTVAPK</sequence>
<dbReference type="EMBL" id="FWZX01000022">
    <property type="protein sequence ID" value="SMF59444.1"/>
    <property type="molecule type" value="Genomic_DNA"/>
</dbReference>
<name>A0A1Y6CFZ6_9PROT</name>
<dbReference type="InterPro" id="IPR030678">
    <property type="entry name" value="Peptide/Ni-bd"/>
</dbReference>
<feature type="chain" id="PRO_5012734911" evidence="5">
    <location>
        <begin position="27"/>
        <end position="533"/>
    </location>
</feature>
<keyword evidence="8" id="KW-1185">Reference proteome</keyword>
<reference evidence="7 8" key="1">
    <citation type="submission" date="2017-04" db="EMBL/GenBank/DDBJ databases">
        <authorList>
            <person name="Afonso C.L."/>
            <person name="Miller P.J."/>
            <person name="Scott M.A."/>
            <person name="Spackman E."/>
            <person name="Goraichik I."/>
            <person name="Dimitrov K.M."/>
            <person name="Suarez D.L."/>
            <person name="Swayne D.E."/>
        </authorList>
    </citation>
    <scope>NUCLEOTIDE SEQUENCE [LARGE SCALE GENOMIC DNA]</scope>
    <source>
        <strain evidence="7 8">USBA 355</strain>
    </source>
</reference>
<evidence type="ECO:0000256" key="1">
    <source>
        <dbReference type="ARBA" id="ARBA00004418"/>
    </source>
</evidence>
<dbReference type="Gene3D" id="3.10.105.10">
    <property type="entry name" value="Dipeptide-binding Protein, Domain 3"/>
    <property type="match status" value="1"/>
</dbReference>
<dbReference type="Proteomes" id="UP000192917">
    <property type="component" value="Unassembled WGS sequence"/>
</dbReference>
<dbReference type="Gene3D" id="3.90.76.10">
    <property type="entry name" value="Dipeptide-binding Protein, Domain 1"/>
    <property type="match status" value="1"/>
</dbReference>
<dbReference type="InterPro" id="IPR039424">
    <property type="entry name" value="SBP_5"/>
</dbReference>
<dbReference type="GO" id="GO:1904680">
    <property type="term" value="F:peptide transmembrane transporter activity"/>
    <property type="evidence" value="ECO:0007669"/>
    <property type="project" value="TreeGrafter"/>
</dbReference>
<dbReference type="PIRSF" id="PIRSF002741">
    <property type="entry name" value="MppA"/>
    <property type="match status" value="1"/>
</dbReference>